<dbReference type="Pfam" id="PF13424">
    <property type="entry name" value="TPR_12"/>
    <property type="match status" value="2"/>
</dbReference>
<dbReference type="PANTHER" id="PTHR45641">
    <property type="entry name" value="TETRATRICOPEPTIDE REPEAT PROTEIN (AFU_ORTHOLOGUE AFUA_6G03870)"/>
    <property type="match status" value="1"/>
</dbReference>
<feature type="non-terminal residue" evidence="4">
    <location>
        <position position="163"/>
    </location>
</feature>
<proteinExistence type="predicted"/>
<evidence type="ECO:0000256" key="2">
    <source>
        <dbReference type="ARBA" id="ARBA00022803"/>
    </source>
</evidence>
<feature type="repeat" description="TPR" evidence="3">
    <location>
        <begin position="101"/>
        <end position="134"/>
    </location>
</feature>
<comment type="caution">
    <text evidence="4">The sequence shown here is derived from an EMBL/GenBank/DDBJ whole genome shotgun (WGS) entry which is preliminary data.</text>
</comment>
<dbReference type="AlphaFoldDB" id="A0A820PEN3"/>
<keyword evidence="1" id="KW-0677">Repeat</keyword>
<evidence type="ECO:0000313" key="5">
    <source>
        <dbReference type="Proteomes" id="UP000663844"/>
    </source>
</evidence>
<reference evidence="4" key="1">
    <citation type="submission" date="2021-02" db="EMBL/GenBank/DDBJ databases">
        <authorList>
            <person name="Nowell W R."/>
        </authorList>
    </citation>
    <scope>NUCLEOTIDE SEQUENCE</scope>
</reference>
<accession>A0A820PEN3</accession>
<evidence type="ECO:0000256" key="3">
    <source>
        <dbReference type="PROSITE-ProRule" id="PRU00339"/>
    </source>
</evidence>
<protein>
    <submittedName>
        <fullName evidence="4">Uncharacterized protein</fullName>
    </submittedName>
</protein>
<organism evidence="4 5">
    <name type="scientific">Adineta steineri</name>
    <dbReference type="NCBI Taxonomy" id="433720"/>
    <lineage>
        <taxon>Eukaryota</taxon>
        <taxon>Metazoa</taxon>
        <taxon>Spiralia</taxon>
        <taxon>Gnathifera</taxon>
        <taxon>Rotifera</taxon>
        <taxon>Eurotatoria</taxon>
        <taxon>Bdelloidea</taxon>
        <taxon>Adinetida</taxon>
        <taxon>Adinetidae</taxon>
        <taxon>Adineta</taxon>
    </lineage>
</organism>
<dbReference type="PROSITE" id="PS50005">
    <property type="entry name" value="TPR"/>
    <property type="match status" value="1"/>
</dbReference>
<dbReference type="EMBL" id="CAJOAZ010026914">
    <property type="protein sequence ID" value="CAF4405371.1"/>
    <property type="molecule type" value="Genomic_DNA"/>
</dbReference>
<keyword evidence="2 3" id="KW-0802">TPR repeat</keyword>
<dbReference type="Gene3D" id="1.25.40.10">
    <property type="entry name" value="Tetratricopeptide repeat domain"/>
    <property type="match status" value="1"/>
</dbReference>
<dbReference type="SMART" id="SM00028">
    <property type="entry name" value="TPR"/>
    <property type="match status" value="3"/>
</dbReference>
<dbReference type="InterPro" id="IPR019734">
    <property type="entry name" value="TPR_rpt"/>
</dbReference>
<gene>
    <name evidence="4" type="ORF">OXD698_LOCUS51705</name>
</gene>
<sequence length="163" mass="18798">MSMARNIYPSGHFIIAEILLGIANIRNEQGMYDESLELYQQAVTMLMNYYSPAHLDIVHFLNCIGDVQLHGKVDYEKAFDVYQQALTMLETYYPSYSPHIANCLNRIGNVKKAQNQNNEALDYYNLALKLQKDYFSSDHIQLTTTIINIAHIFFIQGNYDDSL</sequence>
<evidence type="ECO:0000313" key="4">
    <source>
        <dbReference type="EMBL" id="CAF4405371.1"/>
    </source>
</evidence>
<dbReference type="Proteomes" id="UP000663844">
    <property type="component" value="Unassembled WGS sequence"/>
</dbReference>
<evidence type="ECO:0000256" key="1">
    <source>
        <dbReference type="ARBA" id="ARBA00022737"/>
    </source>
</evidence>
<dbReference type="InterPro" id="IPR011990">
    <property type="entry name" value="TPR-like_helical_dom_sf"/>
</dbReference>
<name>A0A820PEN3_9BILA</name>
<dbReference type="SUPFAM" id="SSF48452">
    <property type="entry name" value="TPR-like"/>
    <property type="match status" value="1"/>
</dbReference>